<accession>A0ABU6P0R4</accession>
<protein>
    <submittedName>
        <fullName evidence="1">Uncharacterized protein</fullName>
    </submittedName>
</protein>
<sequence>MNEEKGILIPLSLPESFHNDLQQIKEASSSWAKMIFEGFEYYLQNSRPLVKDRNPEKNKEKFRDKYQFRNTSVYIGPSVYKKIEAAFPEYKINTVFLNLLYFYCRKRSPEYNHSYFSNDLFEKEFKYNRDDYLNAYRYCFSKIKDPVLTQRDYDKERLPNHPTLYNIRKNFKSFSNFITEMTSSVND</sequence>
<organism evidence="1 2">
    <name type="scientific">Metabacillus fastidiosus</name>
    <dbReference type="NCBI Taxonomy" id="1458"/>
    <lineage>
        <taxon>Bacteria</taxon>
        <taxon>Bacillati</taxon>
        <taxon>Bacillota</taxon>
        <taxon>Bacilli</taxon>
        <taxon>Bacillales</taxon>
        <taxon>Bacillaceae</taxon>
        <taxon>Metabacillus</taxon>
    </lineage>
</organism>
<dbReference type="EMBL" id="JARTFS010000009">
    <property type="protein sequence ID" value="MED4402099.1"/>
    <property type="molecule type" value="Genomic_DNA"/>
</dbReference>
<gene>
    <name evidence="1" type="ORF">P9271_12310</name>
</gene>
<evidence type="ECO:0000313" key="1">
    <source>
        <dbReference type="EMBL" id="MED4402099.1"/>
    </source>
</evidence>
<comment type="caution">
    <text evidence="1">The sequence shown here is derived from an EMBL/GenBank/DDBJ whole genome shotgun (WGS) entry which is preliminary data.</text>
</comment>
<proteinExistence type="predicted"/>
<reference evidence="1 2" key="1">
    <citation type="submission" date="2023-03" db="EMBL/GenBank/DDBJ databases">
        <title>Bacillus Genome Sequencing.</title>
        <authorList>
            <person name="Dunlap C."/>
        </authorList>
    </citation>
    <scope>NUCLEOTIDE SEQUENCE [LARGE SCALE GENOMIC DNA]</scope>
    <source>
        <strain evidence="1 2">NRS-1717</strain>
    </source>
</reference>
<dbReference type="RefSeq" id="WP_328015347.1">
    <property type="nucleotide sequence ID" value="NZ_JARTFS010000009.1"/>
</dbReference>
<dbReference type="Proteomes" id="UP001342826">
    <property type="component" value="Unassembled WGS sequence"/>
</dbReference>
<name>A0ABU6P0R4_9BACI</name>
<evidence type="ECO:0000313" key="2">
    <source>
        <dbReference type="Proteomes" id="UP001342826"/>
    </source>
</evidence>
<keyword evidence="2" id="KW-1185">Reference proteome</keyword>